<accession>A0A9P9A589</accession>
<keyword evidence="3" id="KW-0805">Transcription regulation</keyword>
<comment type="caution">
    <text evidence="7">The sequence shown here is derived from an EMBL/GenBank/DDBJ whole genome shotgun (WGS) entry which is preliminary data.</text>
</comment>
<reference evidence="7" key="1">
    <citation type="journal article" date="2021" name="Nat. Commun.">
        <title>Genetic determinants of endophytism in the Arabidopsis root mycobiome.</title>
        <authorList>
            <person name="Mesny F."/>
            <person name="Miyauchi S."/>
            <person name="Thiergart T."/>
            <person name="Pickel B."/>
            <person name="Atanasova L."/>
            <person name="Karlsson M."/>
            <person name="Huettel B."/>
            <person name="Barry K.W."/>
            <person name="Haridas S."/>
            <person name="Chen C."/>
            <person name="Bauer D."/>
            <person name="Andreopoulos W."/>
            <person name="Pangilinan J."/>
            <person name="LaButti K."/>
            <person name="Riley R."/>
            <person name="Lipzen A."/>
            <person name="Clum A."/>
            <person name="Drula E."/>
            <person name="Henrissat B."/>
            <person name="Kohler A."/>
            <person name="Grigoriev I.V."/>
            <person name="Martin F.M."/>
            <person name="Hacquard S."/>
        </authorList>
    </citation>
    <scope>NUCLEOTIDE SEQUENCE</scope>
    <source>
        <strain evidence="7">MPI-SDFR-AT-0117</strain>
    </source>
</reference>
<keyword evidence="2" id="KW-0862">Zinc</keyword>
<evidence type="ECO:0000313" key="8">
    <source>
        <dbReference type="Proteomes" id="UP000770015"/>
    </source>
</evidence>
<evidence type="ECO:0000256" key="2">
    <source>
        <dbReference type="ARBA" id="ARBA00022833"/>
    </source>
</evidence>
<keyword evidence="8" id="KW-1185">Reference proteome</keyword>
<evidence type="ECO:0000256" key="5">
    <source>
        <dbReference type="ARBA" id="ARBA00023163"/>
    </source>
</evidence>
<evidence type="ECO:0000256" key="4">
    <source>
        <dbReference type="ARBA" id="ARBA00023125"/>
    </source>
</evidence>
<keyword evidence="1" id="KW-0479">Metal-binding</keyword>
<evidence type="ECO:0000256" key="1">
    <source>
        <dbReference type="ARBA" id="ARBA00022723"/>
    </source>
</evidence>
<gene>
    <name evidence="7" type="ORF">F5X68DRAFT_39576</name>
</gene>
<evidence type="ECO:0000256" key="6">
    <source>
        <dbReference type="ARBA" id="ARBA00023242"/>
    </source>
</evidence>
<protein>
    <submittedName>
        <fullName evidence="7">Uncharacterized protein</fullName>
    </submittedName>
</protein>
<dbReference type="AlphaFoldDB" id="A0A9P9A589"/>
<keyword evidence="5" id="KW-0804">Transcription</keyword>
<sequence length="450" mass="50653">MPRLGPGEVRYYDRFRNQVASAMGHQVEGPSDFWLRCVLRESSVDDCILDVVVAIGALAYARDCAPSGRPLFLTSSLDQHYREAITHYARALEKLRRRIADPSAVHLQRTILINTVLLSFFESIQGNTESSDKLIAHGLSLLKDSMLQDSGHGDHTSRIAALTDDDGVLEAESFLVRTATWNIQYSPLYPHQGVSVLGISCQQPHLIPFPVSTHNTQEFWKAWWHIVTMTAVWNARVQDELLQQTLSSKSSTEHDILLTRLKAWEAAALDRMGSETIPSNIAVFTQVYIGARVLSLFMHCGIDPTGTAWEENKDRCLEILSYYRIAIAKDGPAYARTIIYDAILAGVSQLAVASRDYEVRFGALRLWKTLVHPQSSWDIKSIFMGTSALIATEEEHRNAQGSIPLESRYKWTRGTWNHSCTEFHVTLTSSGREPRRRLNLTLRPADFGLD</sequence>
<dbReference type="GO" id="GO:0046872">
    <property type="term" value="F:metal ion binding"/>
    <property type="evidence" value="ECO:0007669"/>
    <property type="project" value="UniProtKB-KW"/>
</dbReference>
<dbReference type="PANTHER" id="PTHR36206">
    <property type="entry name" value="ASPERCRYPTIN BIOSYNTHESIS CLUSTER-SPECIFIC TRANSCRIPTION REGULATOR ATNN-RELATED"/>
    <property type="match status" value="1"/>
</dbReference>
<dbReference type="OrthoDB" id="1919336at2759"/>
<dbReference type="GO" id="GO:0003677">
    <property type="term" value="F:DNA binding"/>
    <property type="evidence" value="ECO:0007669"/>
    <property type="project" value="UniProtKB-KW"/>
</dbReference>
<evidence type="ECO:0000256" key="3">
    <source>
        <dbReference type="ARBA" id="ARBA00023015"/>
    </source>
</evidence>
<dbReference type="InterPro" id="IPR052360">
    <property type="entry name" value="Transcr_Regulatory_Proteins"/>
</dbReference>
<proteinExistence type="predicted"/>
<dbReference type="EMBL" id="JAGSXJ010000025">
    <property type="protein sequence ID" value="KAH6675239.1"/>
    <property type="molecule type" value="Genomic_DNA"/>
</dbReference>
<organism evidence="7 8">
    <name type="scientific">Plectosphaerella plurivora</name>
    <dbReference type="NCBI Taxonomy" id="936078"/>
    <lineage>
        <taxon>Eukaryota</taxon>
        <taxon>Fungi</taxon>
        <taxon>Dikarya</taxon>
        <taxon>Ascomycota</taxon>
        <taxon>Pezizomycotina</taxon>
        <taxon>Sordariomycetes</taxon>
        <taxon>Hypocreomycetidae</taxon>
        <taxon>Glomerellales</taxon>
        <taxon>Plectosphaerellaceae</taxon>
        <taxon>Plectosphaerella</taxon>
    </lineage>
</organism>
<dbReference type="Proteomes" id="UP000770015">
    <property type="component" value="Unassembled WGS sequence"/>
</dbReference>
<evidence type="ECO:0000313" key="7">
    <source>
        <dbReference type="EMBL" id="KAH6675239.1"/>
    </source>
</evidence>
<name>A0A9P9A589_9PEZI</name>
<keyword evidence="6" id="KW-0539">Nucleus</keyword>
<dbReference type="PANTHER" id="PTHR36206:SF12">
    <property type="entry name" value="ASPERCRYPTIN BIOSYNTHESIS CLUSTER-SPECIFIC TRANSCRIPTION REGULATOR ATNN-RELATED"/>
    <property type="match status" value="1"/>
</dbReference>
<keyword evidence="4" id="KW-0238">DNA-binding</keyword>